<keyword evidence="7" id="KW-0732">Signal</keyword>
<dbReference type="PROSITE" id="PS50999">
    <property type="entry name" value="COX2_TM"/>
    <property type="match status" value="1"/>
</dbReference>
<dbReference type="SUPFAM" id="SSF49503">
    <property type="entry name" value="Cupredoxins"/>
    <property type="match status" value="1"/>
</dbReference>
<dbReference type="GO" id="GO:0042773">
    <property type="term" value="P:ATP synthesis coupled electron transport"/>
    <property type="evidence" value="ECO:0007669"/>
    <property type="project" value="TreeGrafter"/>
</dbReference>
<dbReference type="Proteomes" id="UP000191116">
    <property type="component" value="Unassembled WGS sequence"/>
</dbReference>
<dbReference type="GO" id="GO:0005886">
    <property type="term" value="C:plasma membrane"/>
    <property type="evidence" value="ECO:0007669"/>
    <property type="project" value="UniProtKB-SubCell"/>
</dbReference>
<dbReference type="PANTHER" id="PTHR22888">
    <property type="entry name" value="CYTOCHROME C OXIDASE, SUBUNIT II"/>
    <property type="match status" value="1"/>
</dbReference>
<dbReference type="InterPro" id="IPR011759">
    <property type="entry name" value="Cyt_c_oxidase_su2_TM_dom"/>
</dbReference>
<dbReference type="InterPro" id="IPR034227">
    <property type="entry name" value="CuRO_UO_II"/>
</dbReference>
<evidence type="ECO:0000256" key="4">
    <source>
        <dbReference type="ARBA" id="ARBA00022475"/>
    </source>
</evidence>
<evidence type="ECO:0000256" key="5">
    <source>
        <dbReference type="ARBA" id="ARBA00022660"/>
    </source>
</evidence>
<dbReference type="InterPro" id="IPR006333">
    <property type="entry name" value="Cyt_o_ubiquinol_oxidase_su2"/>
</dbReference>
<evidence type="ECO:0000313" key="16">
    <source>
        <dbReference type="EMBL" id="SKA10240.1"/>
    </source>
</evidence>
<dbReference type="InterPro" id="IPR002429">
    <property type="entry name" value="CcO_II-like_C"/>
</dbReference>
<dbReference type="InterPro" id="IPR036257">
    <property type="entry name" value="Cyt_c_oxidase_su2_TM_sf"/>
</dbReference>
<dbReference type="CDD" id="cd04212">
    <property type="entry name" value="CuRO_UO_II"/>
    <property type="match status" value="1"/>
</dbReference>
<evidence type="ECO:0000256" key="8">
    <source>
        <dbReference type="ARBA" id="ARBA00022982"/>
    </source>
</evidence>
<keyword evidence="8 12" id="KW-0249">Electron transport</keyword>
<evidence type="ECO:0000256" key="1">
    <source>
        <dbReference type="ARBA" id="ARBA00004651"/>
    </source>
</evidence>
<evidence type="ECO:0000256" key="7">
    <source>
        <dbReference type="ARBA" id="ARBA00022729"/>
    </source>
</evidence>
<dbReference type="InterPro" id="IPR008972">
    <property type="entry name" value="Cupredoxin"/>
</dbReference>
<dbReference type="Pfam" id="PF00116">
    <property type="entry name" value="COX2"/>
    <property type="match status" value="1"/>
</dbReference>
<dbReference type="GO" id="GO:0004129">
    <property type="term" value="F:cytochrome-c oxidase activity"/>
    <property type="evidence" value="ECO:0007669"/>
    <property type="project" value="UniProtKB-UniRule"/>
</dbReference>
<feature type="domain" description="Cytochrome oxidase subunit II copper A binding" evidence="14">
    <location>
        <begin position="128"/>
        <end position="240"/>
    </location>
</feature>
<name>A0A1T4R2G7_9GAMM</name>
<gene>
    <name evidence="16" type="primary">cyoA</name>
    <name evidence="16" type="ORF">CZ814_01163</name>
</gene>
<proteinExistence type="inferred from homology"/>
<dbReference type="RefSeq" id="WP_080174050.1">
    <property type="nucleotide sequence ID" value="NZ_AP024855.1"/>
</dbReference>
<comment type="similarity">
    <text evidence="2 12">Belongs to the cytochrome c oxidase subunit 2 family.</text>
</comment>
<dbReference type="GO" id="GO:0005507">
    <property type="term" value="F:copper ion binding"/>
    <property type="evidence" value="ECO:0007669"/>
    <property type="project" value="InterPro"/>
</dbReference>
<keyword evidence="5 12" id="KW-0679">Respiratory chain</keyword>
<dbReference type="EMBL" id="FUWP01000004">
    <property type="protein sequence ID" value="SKA10240.1"/>
    <property type="molecule type" value="Genomic_DNA"/>
</dbReference>
<evidence type="ECO:0000256" key="12">
    <source>
        <dbReference type="PIRNR" id="PIRNR000292"/>
    </source>
</evidence>
<evidence type="ECO:0000259" key="14">
    <source>
        <dbReference type="PROSITE" id="PS50857"/>
    </source>
</evidence>
<keyword evidence="3 12" id="KW-0813">Transport</keyword>
<dbReference type="InterPro" id="IPR045187">
    <property type="entry name" value="CcO_II"/>
</dbReference>
<evidence type="ECO:0000256" key="9">
    <source>
        <dbReference type="ARBA" id="ARBA00022989"/>
    </source>
</evidence>
<sequence length="295" mass="33424">MKIIQSKKMIIILLTLLAILLLVALFANSNMVLFDSKGSIGEAQSSLIITSVLLMAIIIIPVLFMAIYFPYKYRHSNKKAEYTPEWEHSTKIEVVVWTVPCLIVLTLGWITYQTSYSLDPRKEIVSEEEPLTIQVVAMNWKWLFIYPEQQIATVNEIAMPINRPVKFLVTSDTAMNSFFIPQLGSQVYAMAGMENRLNLMAKEEGSYRGISANYSGYGFANMRFKAHAVKDVAFKEWVQKVKTSDLVLNNNSYDQLTANAKEQIIKPHPVTYFASVAPLKFKDIIEKHAGVQNGL</sequence>
<evidence type="ECO:0000256" key="11">
    <source>
        <dbReference type="ARBA" id="ARBA00023136"/>
    </source>
</evidence>
<keyword evidence="11 12" id="KW-0472">Membrane</keyword>
<keyword evidence="4 12" id="KW-1003">Cell membrane</keyword>
<dbReference type="SUPFAM" id="SSF81464">
    <property type="entry name" value="Cytochrome c oxidase subunit II-like, transmembrane region"/>
    <property type="match status" value="1"/>
</dbReference>
<dbReference type="PIRSF" id="PIRSF000292">
    <property type="entry name" value="Ubi_od_II"/>
    <property type="match status" value="1"/>
</dbReference>
<dbReference type="AlphaFoldDB" id="A0A1T4R2G7"/>
<feature type="domain" description="Cytochrome oxidase subunit II transmembrane region profile" evidence="15">
    <location>
        <begin position="25"/>
        <end position="122"/>
    </location>
</feature>
<comment type="subcellular location">
    <subcellularLocation>
        <location evidence="1">Cell membrane</location>
        <topology evidence="1">Multi-pass membrane protein</topology>
    </subcellularLocation>
</comment>
<organism evidence="16 17">
    <name type="scientific">Photobacterium toruni</name>
    <dbReference type="NCBI Taxonomy" id="1935446"/>
    <lineage>
        <taxon>Bacteria</taxon>
        <taxon>Pseudomonadati</taxon>
        <taxon>Pseudomonadota</taxon>
        <taxon>Gammaproteobacteria</taxon>
        <taxon>Vibrionales</taxon>
        <taxon>Vibrionaceae</taxon>
        <taxon>Photobacterium</taxon>
    </lineage>
</organism>
<keyword evidence="6 13" id="KW-0812">Transmembrane</keyword>
<evidence type="ECO:0000256" key="13">
    <source>
        <dbReference type="SAM" id="Phobius"/>
    </source>
</evidence>
<dbReference type="Gene3D" id="1.10.287.90">
    <property type="match status" value="1"/>
</dbReference>
<accession>A0A1T4R2G7</accession>
<dbReference type="GO" id="GO:0016682">
    <property type="term" value="F:oxidoreductase activity, acting on diphenols and related substances as donors, oxygen as acceptor"/>
    <property type="evidence" value="ECO:0007669"/>
    <property type="project" value="InterPro"/>
</dbReference>
<evidence type="ECO:0000256" key="2">
    <source>
        <dbReference type="ARBA" id="ARBA00007866"/>
    </source>
</evidence>
<dbReference type="NCBIfam" id="TIGR01433">
    <property type="entry name" value="CyoA"/>
    <property type="match status" value="1"/>
</dbReference>
<feature type="transmembrane region" description="Helical" evidence="13">
    <location>
        <begin position="45"/>
        <end position="71"/>
    </location>
</feature>
<evidence type="ECO:0000313" key="17">
    <source>
        <dbReference type="Proteomes" id="UP000191116"/>
    </source>
</evidence>
<evidence type="ECO:0000256" key="6">
    <source>
        <dbReference type="ARBA" id="ARBA00022692"/>
    </source>
</evidence>
<dbReference type="OrthoDB" id="9783445at2"/>
<dbReference type="PROSITE" id="PS50857">
    <property type="entry name" value="COX2_CUA"/>
    <property type="match status" value="1"/>
</dbReference>
<dbReference type="Gene3D" id="2.60.40.420">
    <property type="entry name" value="Cupredoxins - blue copper proteins"/>
    <property type="match status" value="1"/>
</dbReference>
<keyword evidence="9 13" id="KW-1133">Transmembrane helix</keyword>
<evidence type="ECO:0000256" key="3">
    <source>
        <dbReference type="ARBA" id="ARBA00022448"/>
    </source>
</evidence>
<protein>
    <recommendedName>
        <fullName evidence="12">Ubiquinol oxidase subunit 2</fullName>
    </recommendedName>
</protein>
<dbReference type="PANTHER" id="PTHR22888:SF18">
    <property type="entry name" value="CYTOCHROME BO(3) UBIQUINOL OXIDASE SUBUNIT 2"/>
    <property type="match status" value="1"/>
</dbReference>
<feature type="transmembrane region" description="Helical" evidence="13">
    <location>
        <begin position="92"/>
        <end position="112"/>
    </location>
</feature>
<evidence type="ECO:0000256" key="10">
    <source>
        <dbReference type="ARBA" id="ARBA00023002"/>
    </source>
</evidence>
<keyword evidence="10 12" id="KW-0560">Oxidoreductase</keyword>
<evidence type="ECO:0000259" key="15">
    <source>
        <dbReference type="PROSITE" id="PS50999"/>
    </source>
</evidence>
<reference evidence="16 17" key="1">
    <citation type="submission" date="2017-02" db="EMBL/GenBank/DDBJ databases">
        <authorList>
            <person name="Peterson S.W."/>
        </authorList>
    </citation>
    <scope>NUCLEOTIDE SEQUENCE [LARGE SCALE GENOMIC DNA]</scope>
    <source>
        <strain evidence="16 17">CECT 9189</strain>
    </source>
</reference>